<feature type="compositionally biased region" description="Basic and acidic residues" evidence="1">
    <location>
        <begin position="106"/>
        <end position="117"/>
    </location>
</feature>
<dbReference type="EMBL" id="MU853401">
    <property type="protein sequence ID" value="KAK4138508.1"/>
    <property type="molecule type" value="Genomic_DNA"/>
</dbReference>
<feature type="region of interest" description="Disordered" evidence="1">
    <location>
        <begin position="99"/>
        <end position="118"/>
    </location>
</feature>
<comment type="caution">
    <text evidence="2">The sequence shown here is derived from an EMBL/GenBank/DDBJ whole genome shotgun (WGS) entry which is preliminary data.</text>
</comment>
<proteinExistence type="predicted"/>
<dbReference type="AlphaFoldDB" id="A0AAN6UT04"/>
<keyword evidence="3" id="KW-1185">Reference proteome</keyword>
<reference evidence="2" key="2">
    <citation type="submission" date="2023-05" db="EMBL/GenBank/DDBJ databases">
        <authorList>
            <consortium name="Lawrence Berkeley National Laboratory"/>
            <person name="Steindorff A."/>
            <person name="Hensen N."/>
            <person name="Bonometti L."/>
            <person name="Westerberg I."/>
            <person name="Brannstrom I.O."/>
            <person name="Guillou S."/>
            <person name="Cros-Aarteil S."/>
            <person name="Calhoun S."/>
            <person name="Haridas S."/>
            <person name="Kuo A."/>
            <person name="Mondo S."/>
            <person name="Pangilinan J."/>
            <person name="Riley R."/>
            <person name="Labutti K."/>
            <person name="Andreopoulos B."/>
            <person name="Lipzen A."/>
            <person name="Chen C."/>
            <person name="Yanf M."/>
            <person name="Daum C."/>
            <person name="Ng V."/>
            <person name="Clum A."/>
            <person name="Ohm R."/>
            <person name="Martin F."/>
            <person name="Silar P."/>
            <person name="Natvig D."/>
            <person name="Lalanne C."/>
            <person name="Gautier V."/>
            <person name="Ament-Velasquez S.L."/>
            <person name="Kruys A."/>
            <person name="Hutchinson M.I."/>
            <person name="Powell A.J."/>
            <person name="Barry K."/>
            <person name="Miller A.N."/>
            <person name="Grigoriev I.V."/>
            <person name="Debuchy R."/>
            <person name="Gladieux P."/>
            <person name="Thoren M.H."/>
            <person name="Johannesson H."/>
        </authorList>
    </citation>
    <scope>NUCLEOTIDE SEQUENCE</scope>
    <source>
        <strain evidence="2">CBS 123565</strain>
    </source>
</reference>
<feature type="region of interest" description="Disordered" evidence="1">
    <location>
        <begin position="1"/>
        <end position="21"/>
    </location>
</feature>
<gene>
    <name evidence="2" type="ORF">BT67DRAFT_11897</name>
</gene>
<evidence type="ECO:0000313" key="2">
    <source>
        <dbReference type="EMBL" id="KAK4138508.1"/>
    </source>
</evidence>
<organism evidence="2 3">
    <name type="scientific">Trichocladium antarcticum</name>
    <dbReference type="NCBI Taxonomy" id="1450529"/>
    <lineage>
        <taxon>Eukaryota</taxon>
        <taxon>Fungi</taxon>
        <taxon>Dikarya</taxon>
        <taxon>Ascomycota</taxon>
        <taxon>Pezizomycotina</taxon>
        <taxon>Sordariomycetes</taxon>
        <taxon>Sordariomycetidae</taxon>
        <taxon>Sordariales</taxon>
        <taxon>Chaetomiaceae</taxon>
        <taxon>Trichocladium</taxon>
    </lineage>
</organism>
<sequence length="189" mass="21307">MIGMSPQVGERPVKDGVTEGGGRSAGIRLLAAAWGVRSSDFPELEFRGMYKCFDCGTSNALGQFGKQQKCRNAPTRMAQADMWPESIDVMRARRRLNARRPVPARARRDLSTRERRGNRSTGMACLLWCPSRRDSTAATDRNKRAHDTRRRCSRVKIQYKQQKDRSLAGWLAVFVGGRQLQGLGHRLTD</sequence>
<evidence type="ECO:0000256" key="1">
    <source>
        <dbReference type="SAM" id="MobiDB-lite"/>
    </source>
</evidence>
<protein>
    <submittedName>
        <fullName evidence="2">Uncharacterized protein</fullName>
    </submittedName>
</protein>
<evidence type="ECO:0000313" key="3">
    <source>
        <dbReference type="Proteomes" id="UP001304895"/>
    </source>
</evidence>
<dbReference type="Proteomes" id="UP001304895">
    <property type="component" value="Unassembled WGS sequence"/>
</dbReference>
<name>A0AAN6UT04_9PEZI</name>
<reference evidence="2" key="1">
    <citation type="journal article" date="2023" name="Mol. Phylogenet. Evol.">
        <title>Genome-scale phylogeny and comparative genomics of the fungal order Sordariales.</title>
        <authorList>
            <person name="Hensen N."/>
            <person name="Bonometti L."/>
            <person name="Westerberg I."/>
            <person name="Brannstrom I.O."/>
            <person name="Guillou S."/>
            <person name="Cros-Aarteil S."/>
            <person name="Calhoun S."/>
            <person name="Haridas S."/>
            <person name="Kuo A."/>
            <person name="Mondo S."/>
            <person name="Pangilinan J."/>
            <person name="Riley R."/>
            <person name="LaButti K."/>
            <person name="Andreopoulos B."/>
            <person name="Lipzen A."/>
            <person name="Chen C."/>
            <person name="Yan M."/>
            <person name="Daum C."/>
            <person name="Ng V."/>
            <person name="Clum A."/>
            <person name="Steindorff A."/>
            <person name="Ohm R.A."/>
            <person name="Martin F."/>
            <person name="Silar P."/>
            <person name="Natvig D.O."/>
            <person name="Lalanne C."/>
            <person name="Gautier V."/>
            <person name="Ament-Velasquez S.L."/>
            <person name="Kruys A."/>
            <person name="Hutchinson M.I."/>
            <person name="Powell A.J."/>
            <person name="Barry K."/>
            <person name="Miller A.N."/>
            <person name="Grigoriev I.V."/>
            <person name="Debuchy R."/>
            <person name="Gladieux P."/>
            <person name="Hiltunen Thoren M."/>
            <person name="Johannesson H."/>
        </authorList>
    </citation>
    <scope>NUCLEOTIDE SEQUENCE</scope>
    <source>
        <strain evidence="2">CBS 123565</strain>
    </source>
</reference>
<accession>A0AAN6UT04</accession>